<dbReference type="EMBL" id="JALJOU010000020">
    <property type="protein sequence ID" value="KAK9838141.1"/>
    <property type="molecule type" value="Genomic_DNA"/>
</dbReference>
<dbReference type="PROSITE" id="PS51886">
    <property type="entry name" value="TLDC"/>
    <property type="match status" value="1"/>
</dbReference>
<dbReference type="PANTHER" id="PTHR23354:SF62">
    <property type="entry name" value="MUSTARD, ISOFORM V"/>
    <property type="match status" value="1"/>
</dbReference>
<organism evidence="7 8">
    <name type="scientific">Elliptochloris bilobata</name>
    <dbReference type="NCBI Taxonomy" id="381761"/>
    <lineage>
        <taxon>Eukaryota</taxon>
        <taxon>Viridiplantae</taxon>
        <taxon>Chlorophyta</taxon>
        <taxon>core chlorophytes</taxon>
        <taxon>Trebouxiophyceae</taxon>
        <taxon>Trebouxiophyceae incertae sedis</taxon>
        <taxon>Elliptochloris clade</taxon>
        <taxon>Elliptochloris</taxon>
    </lineage>
</organism>
<dbReference type="AlphaFoldDB" id="A0AAW1RWJ4"/>
<evidence type="ECO:0000256" key="2">
    <source>
        <dbReference type="ARBA" id="ARBA00009540"/>
    </source>
</evidence>
<dbReference type="InterPro" id="IPR006571">
    <property type="entry name" value="TLDc_dom"/>
</dbReference>
<evidence type="ECO:0000259" key="6">
    <source>
        <dbReference type="PROSITE" id="PS51886"/>
    </source>
</evidence>
<comment type="caution">
    <text evidence="7">The sequence shown here is derived from an EMBL/GenBank/DDBJ whole genome shotgun (WGS) entry which is preliminary data.</text>
</comment>
<feature type="domain" description="TLDc" evidence="6">
    <location>
        <begin position="73"/>
        <end position="239"/>
    </location>
</feature>
<keyword evidence="8" id="KW-1185">Reference proteome</keyword>
<evidence type="ECO:0000256" key="5">
    <source>
        <dbReference type="SAM" id="MobiDB-lite"/>
    </source>
</evidence>
<dbReference type="Proteomes" id="UP001445335">
    <property type="component" value="Unassembled WGS sequence"/>
</dbReference>
<dbReference type="SMART" id="SM00584">
    <property type="entry name" value="TLDc"/>
    <property type="match status" value="1"/>
</dbReference>
<dbReference type="Pfam" id="PF07534">
    <property type="entry name" value="TLD"/>
    <property type="match status" value="1"/>
</dbReference>
<evidence type="ECO:0000313" key="7">
    <source>
        <dbReference type="EMBL" id="KAK9838141.1"/>
    </source>
</evidence>
<dbReference type="PANTHER" id="PTHR23354">
    <property type="entry name" value="NUCLEOLAR PROTEIN 7/ESTROGEN RECEPTOR COACTIVATOR-RELATED"/>
    <property type="match status" value="1"/>
</dbReference>
<feature type="compositionally biased region" description="Low complexity" evidence="5">
    <location>
        <begin position="40"/>
        <end position="51"/>
    </location>
</feature>
<protein>
    <recommendedName>
        <fullName evidence="4">Oxidation resistance protein 1</fullName>
    </recommendedName>
</protein>
<name>A0AAW1RWJ4_9CHLO</name>
<feature type="compositionally biased region" description="Acidic residues" evidence="5">
    <location>
        <begin position="11"/>
        <end position="24"/>
    </location>
</feature>
<evidence type="ECO:0000256" key="3">
    <source>
        <dbReference type="ARBA" id="ARBA00023128"/>
    </source>
</evidence>
<reference evidence="7 8" key="1">
    <citation type="journal article" date="2024" name="Nat. Commun.">
        <title>Phylogenomics reveals the evolutionary origins of lichenization in chlorophyte algae.</title>
        <authorList>
            <person name="Puginier C."/>
            <person name="Libourel C."/>
            <person name="Otte J."/>
            <person name="Skaloud P."/>
            <person name="Haon M."/>
            <person name="Grisel S."/>
            <person name="Petersen M."/>
            <person name="Berrin J.G."/>
            <person name="Delaux P.M."/>
            <person name="Dal Grande F."/>
            <person name="Keller J."/>
        </authorList>
    </citation>
    <scope>NUCLEOTIDE SEQUENCE [LARGE SCALE GENOMIC DNA]</scope>
    <source>
        <strain evidence="7 8">SAG 245.80</strain>
    </source>
</reference>
<accession>A0AAW1RWJ4</accession>
<evidence type="ECO:0000256" key="4">
    <source>
        <dbReference type="ARBA" id="ARBA00040604"/>
    </source>
</evidence>
<gene>
    <name evidence="7" type="ORF">WJX81_003635</name>
</gene>
<feature type="region of interest" description="Disordered" evidence="5">
    <location>
        <begin position="1"/>
        <end position="68"/>
    </location>
</feature>
<sequence>MGCVHPGRTSDEEEYSDAASDDWDGGYADAPTARRDAHGADNAAGAPGDGAHLVDPEPLVPGDYLPSTSEPSSLLDNAHLCALAAAVPLRHRWRRWRLVYATARDGTSLSTLYRRAAEQRGPCVLVVRDRGGAVFGCFTSEAWRVASRYYGTGESFVFQLKPRSALWRWHQKRMRVVRNDFFQFGRPECVALGGAPRYAVCLDGDLAFGSSGASETFGSPCLASSEEFEVGRVELWSLA</sequence>
<dbReference type="GO" id="GO:0005739">
    <property type="term" value="C:mitochondrion"/>
    <property type="evidence" value="ECO:0007669"/>
    <property type="project" value="UniProtKB-SubCell"/>
</dbReference>
<evidence type="ECO:0000313" key="8">
    <source>
        <dbReference type="Proteomes" id="UP001445335"/>
    </source>
</evidence>
<comment type="similarity">
    <text evidence="2">Belongs to the OXR1 family.</text>
</comment>
<proteinExistence type="inferred from homology"/>
<keyword evidence="3" id="KW-0496">Mitochondrion</keyword>
<evidence type="ECO:0000256" key="1">
    <source>
        <dbReference type="ARBA" id="ARBA00004173"/>
    </source>
</evidence>
<comment type="subcellular location">
    <subcellularLocation>
        <location evidence="1">Mitochondrion</location>
    </subcellularLocation>
</comment>